<reference evidence="1" key="2">
    <citation type="submission" date="2015-03" db="UniProtKB">
        <authorList>
            <consortium name="EnsemblPlants"/>
        </authorList>
    </citation>
    <scope>IDENTIFICATION</scope>
</reference>
<dbReference type="Gramene" id="OBART02G27720.1">
    <property type="protein sequence ID" value="OBART02G27720.1"/>
    <property type="gene ID" value="OBART02G27720"/>
</dbReference>
<organism evidence="1">
    <name type="scientific">Oryza barthii</name>
    <dbReference type="NCBI Taxonomy" id="65489"/>
    <lineage>
        <taxon>Eukaryota</taxon>
        <taxon>Viridiplantae</taxon>
        <taxon>Streptophyta</taxon>
        <taxon>Embryophyta</taxon>
        <taxon>Tracheophyta</taxon>
        <taxon>Spermatophyta</taxon>
        <taxon>Magnoliopsida</taxon>
        <taxon>Liliopsida</taxon>
        <taxon>Poales</taxon>
        <taxon>Poaceae</taxon>
        <taxon>BOP clade</taxon>
        <taxon>Oryzoideae</taxon>
        <taxon>Oryzeae</taxon>
        <taxon>Oryzinae</taxon>
        <taxon>Oryza</taxon>
    </lineage>
</organism>
<name>A0A0D3F8U3_9ORYZ</name>
<protein>
    <submittedName>
        <fullName evidence="1">Uncharacterized protein</fullName>
    </submittedName>
</protein>
<dbReference type="HOGENOM" id="CLU_3071930_0_0_1"/>
<keyword evidence="2" id="KW-1185">Reference proteome</keyword>
<dbReference type="EnsemblPlants" id="OBART02G27720.1">
    <property type="protein sequence ID" value="OBART02G27720.1"/>
    <property type="gene ID" value="OBART02G27720"/>
</dbReference>
<evidence type="ECO:0000313" key="2">
    <source>
        <dbReference type="Proteomes" id="UP000026960"/>
    </source>
</evidence>
<accession>A0A0D3F8U3</accession>
<proteinExistence type="predicted"/>
<dbReference type="AlphaFoldDB" id="A0A0D3F8U3"/>
<reference evidence="1" key="1">
    <citation type="journal article" date="2009" name="Rice">
        <title>De Novo Next Generation Sequencing of Plant Genomes.</title>
        <authorList>
            <person name="Rounsley S."/>
            <person name="Marri P.R."/>
            <person name="Yu Y."/>
            <person name="He R."/>
            <person name="Sisneros N."/>
            <person name="Goicoechea J.L."/>
            <person name="Lee S.J."/>
            <person name="Angelova A."/>
            <person name="Kudrna D."/>
            <person name="Luo M."/>
            <person name="Affourtit J."/>
            <person name="Desany B."/>
            <person name="Knight J."/>
            <person name="Niazi F."/>
            <person name="Egholm M."/>
            <person name="Wing R.A."/>
        </authorList>
    </citation>
    <scope>NUCLEOTIDE SEQUENCE [LARGE SCALE GENOMIC DNA]</scope>
    <source>
        <strain evidence="1">cv. IRGC 105608</strain>
    </source>
</reference>
<sequence>MNMRQASLRQPVASKGRFAFGQRRDNRVRRWWETAIGRMNRKQAPVNPAAKED</sequence>
<dbReference type="PaxDb" id="65489-OBART02G27720.1"/>
<dbReference type="Proteomes" id="UP000026960">
    <property type="component" value="Chromosome 2"/>
</dbReference>
<evidence type="ECO:0000313" key="1">
    <source>
        <dbReference type="EnsemblPlants" id="OBART02G27720.1"/>
    </source>
</evidence>